<keyword evidence="1" id="KW-0812">Transmembrane</keyword>
<dbReference type="Proteomes" id="UP001303587">
    <property type="component" value="Chromosome"/>
</dbReference>
<dbReference type="EMBL" id="CP131060">
    <property type="protein sequence ID" value="WNY25426.1"/>
    <property type="molecule type" value="Genomic_DNA"/>
</dbReference>
<protein>
    <submittedName>
        <fullName evidence="2">Uncharacterized protein</fullName>
    </submittedName>
</protein>
<keyword evidence="1" id="KW-1133">Transmembrane helix</keyword>
<gene>
    <name evidence="2" type="ORF">MsAc7_09780</name>
</gene>
<keyword evidence="3" id="KW-1185">Reference proteome</keyword>
<reference evidence="2 3" key="1">
    <citation type="submission" date="2023-07" db="EMBL/GenBank/DDBJ databases">
        <title>Closed genoem sequence of Methanosarcinaceae archaeon Ac7.</title>
        <authorList>
            <person name="Poehlein A."/>
            <person name="Protasov E."/>
            <person name="Platt K."/>
            <person name="Reeh H."/>
            <person name="Daniel R."/>
            <person name="Brune A."/>
        </authorList>
    </citation>
    <scope>NUCLEOTIDE SEQUENCE [LARGE SCALE GENOMIC DNA]</scope>
    <source>
        <strain evidence="2 3">Ac7</strain>
    </source>
</reference>
<feature type="transmembrane region" description="Helical" evidence="1">
    <location>
        <begin position="92"/>
        <end position="117"/>
    </location>
</feature>
<dbReference type="AlphaFoldDB" id="A0AA96VC17"/>
<sequence length="131" mass="15137">MVEYLYKKTFTAFVKPYKSMQIKVALFIIGMAVLQYLAYYFSGFRSIYALAGGLISTFFISTIVSTIIGTYVERATGRVYKEKYYVIKFYRWSFSVSAFMVLTFIATVISVSVIYYFSDVNSYLVQLGIFK</sequence>
<feature type="transmembrane region" description="Helical" evidence="1">
    <location>
        <begin position="47"/>
        <end position="72"/>
    </location>
</feature>
<proteinExistence type="predicted"/>
<organism evidence="2 3">
    <name type="scientific">Methanolapillus millepedarum</name>
    <dbReference type="NCBI Taxonomy" id="3028296"/>
    <lineage>
        <taxon>Archaea</taxon>
        <taxon>Methanobacteriati</taxon>
        <taxon>Methanobacteriota</taxon>
        <taxon>Stenosarchaea group</taxon>
        <taxon>Methanomicrobia</taxon>
        <taxon>Methanosarcinales</taxon>
        <taxon>Methanosarcinaceae</taxon>
        <taxon>Methanolapillus</taxon>
    </lineage>
</organism>
<accession>A0AA96VC17</accession>
<evidence type="ECO:0000313" key="3">
    <source>
        <dbReference type="Proteomes" id="UP001303587"/>
    </source>
</evidence>
<keyword evidence="1" id="KW-0472">Membrane</keyword>
<name>A0AA96VC17_9EURY</name>
<feature type="transmembrane region" description="Helical" evidence="1">
    <location>
        <begin position="21"/>
        <end position="41"/>
    </location>
</feature>
<evidence type="ECO:0000256" key="1">
    <source>
        <dbReference type="SAM" id="Phobius"/>
    </source>
</evidence>
<evidence type="ECO:0000313" key="2">
    <source>
        <dbReference type="EMBL" id="WNY25426.1"/>
    </source>
</evidence>